<evidence type="ECO:0000256" key="1">
    <source>
        <dbReference type="ARBA" id="ARBA00022977"/>
    </source>
</evidence>
<dbReference type="GO" id="GO:0009030">
    <property type="term" value="F:thiamine-phosphate kinase activity"/>
    <property type="evidence" value="ECO:0007669"/>
    <property type="project" value="UniProtKB-EC"/>
</dbReference>
<dbReference type="InterPro" id="IPR036921">
    <property type="entry name" value="PurM-like_N_sf"/>
</dbReference>
<feature type="binding site" evidence="2">
    <location>
        <position position="156"/>
    </location>
    <ligand>
        <name>ATP</name>
        <dbReference type="ChEBI" id="CHEBI:30616"/>
    </ligand>
</feature>
<comment type="miscellaneous">
    <text evidence="2">Reaction mechanism of ThiL seems to utilize a direct, inline transfer of the gamma-phosphate of ATP to TMP rather than a phosphorylated enzyme intermediate.</text>
</comment>
<proteinExistence type="inferred from homology"/>
<accession>A0ABT1WBV2</accession>
<keyword evidence="2" id="KW-0479">Metal-binding</keyword>
<sequence>MASLEFDLIDRYFKEPFGPLLASHATRVPLGIGDDCAMLNPDPGHTLFVSTDTLVSGVHFYPDVAPQDLGWKALAVNLSDLAASGAEPLGFTLALSLPALDPAWLHHFSDGLLRIAQTHRCPLVGGDTTKTNLPGGLSITVTVFGQAPALHSGFPRSSAVEGHRLWAQGLPGLARIGLLLEADQRGLYDTVAMQPDSAVWTALKAGMPQAVRLRACQQLNCPQPQIQLGLQLRNLAAACLDTSDGLSGDVAHIAQASQVAVLIKESALLDAWHRAFPEWIGQLNLNERQWLLDCALTGGDDYGLCFTAAPTADVALRQLSGPHALFELGMVTAGQGVWLQSQGDASLNPVPLVKRSYTHF</sequence>
<keyword evidence="2" id="KW-0067">ATP-binding</keyword>
<dbReference type="EC" id="2.7.4.16" evidence="2"/>
<feature type="binding site" evidence="2">
    <location>
        <position position="80"/>
    </location>
    <ligand>
        <name>Mg(2+)</name>
        <dbReference type="ChEBI" id="CHEBI:18420"/>
        <label>2</label>
    </ligand>
</feature>
<dbReference type="PANTHER" id="PTHR30270:SF0">
    <property type="entry name" value="THIAMINE-MONOPHOSPHATE KINASE"/>
    <property type="match status" value="1"/>
</dbReference>
<dbReference type="HAMAP" id="MF_02128">
    <property type="entry name" value="TMP_kinase"/>
    <property type="match status" value="1"/>
</dbReference>
<gene>
    <name evidence="2 4" type="primary">thiL</name>
    <name evidence="4" type="ORF">NQT62_00180</name>
</gene>
<feature type="binding site" evidence="2">
    <location>
        <position position="241"/>
    </location>
    <ligand>
        <name>Mg(2+)</name>
        <dbReference type="ChEBI" id="CHEBI:18420"/>
        <label>3</label>
    </ligand>
</feature>
<keyword evidence="2" id="KW-0460">Magnesium</keyword>
<keyword evidence="2 4" id="KW-0808">Transferase</keyword>
<keyword evidence="1 2" id="KW-0784">Thiamine biosynthesis</keyword>
<comment type="catalytic activity">
    <reaction evidence="2">
        <text>thiamine phosphate + ATP = thiamine diphosphate + ADP</text>
        <dbReference type="Rhea" id="RHEA:15913"/>
        <dbReference type="ChEBI" id="CHEBI:30616"/>
        <dbReference type="ChEBI" id="CHEBI:37575"/>
        <dbReference type="ChEBI" id="CHEBI:58937"/>
        <dbReference type="ChEBI" id="CHEBI:456216"/>
        <dbReference type="EC" id="2.7.4.16"/>
    </reaction>
</comment>
<feature type="binding site" evidence="2">
    <location>
        <position position="35"/>
    </location>
    <ligand>
        <name>Mg(2+)</name>
        <dbReference type="ChEBI" id="CHEBI:18420"/>
        <label>3</label>
    </ligand>
</feature>
<dbReference type="EMBL" id="JANIGO010000001">
    <property type="protein sequence ID" value="MCQ8894854.1"/>
    <property type="molecule type" value="Genomic_DNA"/>
</dbReference>
<reference evidence="4 5" key="1">
    <citation type="submission" date="2022-07" db="EMBL/GenBank/DDBJ databases">
        <authorList>
            <person name="Xamxidin M."/>
            <person name="Wu M."/>
        </authorList>
    </citation>
    <scope>NUCLEOTIDE SEQUENCE [LARGE SCALE GENOMIC DNA]</scope>
    <source>
        <strain evidence="4 5">NBRC 111650</strain>
    </source>
</reference>
<name>A0ABT1WBV2_9BURK</name>
<evidence type="ECO:0000313" key="4">
    <source>
        <dbReference type="EMBL" id="MCQ8894854.1"/>
    </source>
</evidence>
<dbReference type="Proteomes" id="UP001204142">
    <property type="component" value="Unassembled WGS sequence"/>
</dbReference>
<dbReference type="CDD" id="cd02194">
    <property type="entry name" value="ThiL"/>
    <property type="match status" value="1"/>
</dbReference>
<feature type="binding site" evidence="2">
    <location>
        <position position="52"/>
    </location>
    <ligand>
        <name>Mg(2+)</name>
        <dbReference type="ChEBI" id="CHEBI:18420"/>
        <label>1</label>
    </ligand>
</feature>
<feature type="domain" description="PurM-like N-terminal" evidence="3">
    <location>
        <begin position="33"/>
        <end position="146"/>
    </location>
</feature>
<feature type="binding site" evidence="2">
    <location>
        <begin position="126"/>
        <end position="127"/>
    </location>
    <ligand>
        <name>ATP</name>
        <dbReference type="ChEBI" id="CHEBI:30616"/>
    </ligand>
</feature>
<feature type="binding site" evidence="2">
    <location>
        <position position="243"/>
    </location>
    <ligand>
        <name>ATP</name>
        <dbReference type="ChEBI" id="CHEBI:30616"/>
    </ligand>
</feature>
<dbReference type="Pfam" id="PF00586">
    <property type="entry name" value="AIRS"/>
    <property type="match status" value="1"/>
</dbReference>
<feature type="binding site" evidence="2">
    <location>
        <position position="52"/>
    </location>
    <ligand>
        <name>Mg(2+)</name>
        <dbReference type="ChEBI" id="CHEBI:18420"/>
        <label>2</label>
    </ligand>
</feature>
<feature type="binding site" evidence="2">
    <location>
        <position position="59"/>
    </location>
    <ligand>
        <name>substrate</name>
    </ligand>
</feature>
<dbReference type="PIRSF" id="PIRSF005303">
    <property type="entry name" value="Thiam_monoph_kin"/>
    <property type="match status" value="1"/>
</dbReference>
<comment type="caution">
    <text evidence="2">Lacks conserved residue(s) required for the propagation of feature annotation.</text>
</comment>
<organism evidence="4 5">
    <name type="scientific">Limnobacter humi</name>
    <dbReference type="NCBI Taxonomy" id="1778671"/>
    <lineage>
        <taxon>Bacteria</taxon>
        <taxon>Pseudomonadati</taxon>
        <taxon>Pseudomonadota</taxon>
        <taxon>Betaproteobacteria</taxon>
        <taxon>Burkholderiales</taxon>
        <taxon>Burkholderiaceae</taxon>
        <taxon>Limnobacter</taxon>
    </lineage>
</organism>
<feature type="binding site" evidence="2">
    <location>
        <position position="244"/>
    </location>
    <ligand>
        <name>Mg(2+)</name>
        <dbReference type="ChEBI" id="CHEBI:18420"/>
        <label>5</label>
    </ligand>
</feature>
<comment type="similarity">
    <text evidence="2">Belongs to the thiamine-monophosphate kinase family.</text>
</comment>
<dbReference type="InterPro" id="IPR016188">
    <property type="entry name" value="PurM-like_N"/>
</dbReference>
<dbReference type="SUPFAM" id="SSF56042">
    <property type="entry name" value="PurM C-terminal domain-like"/>
    <property type="match status" value="1"/>
</dbReference>
<dbReference type="SUPFAM" id="SSF55326">
    <property type="entry name" value="PurM N-terminal domain-like"/>
    <property type="match status" value="1"/>
</dbReference>
<evidence type="ECO:0000259" key="3">
    <source>
        <dbReference type="Pfam" id="PF00586"/>
    </source>
</evidence>
<dbReference type="InterPro" id="IPR006283">
    <property type="entry name" value="ThiL-like"/>
</dbReference>
<keyword evidence="2 4" id="KW-0418">Kinase</keyword>
<feature type="binding site" evidence="2">
    <location>
        <position position="80"/>
    </location>
    <ligand>
        <name>Mg(2+)</name>
        <dbReference type="ChEBI" id="CHEBI:18420"/>
        <label>3</label>
    </ligand>
</feature>
<comment type="function">
    <text evidence="2">Catalyzes the ATP-dependent phosphorylation of thiamine-monophosphate (TMP) to form thiamine-pyrophosphate (TPP), the active form of vitamin B1.</text>
</comment>
<protein>
    <recommendedName>
        <fullName evidence="2">Thiamine-monophosphate kinase</fullName>
        <shortName evidence="2">TMP kinase</shortName>
        <shortName evidence="2">Thiamine-phosphate kinase</shortName>
        <ecNumber evidence="2">2.7.4.16</ecNumber>
    </recommendedName>
</protein>
<comment type="caution">
    <text evidence="4">The sequence shown here is derived from an EMBL/GenBank/DDBJ whole genome shotgun (WGS) entry which is preliminary data.</text>
</comment>
<dbReference type="Gene3D" id="3.90.650.10">
    <property type="entry name" value="PurM-like C-terminal domain"/>
    <property type="match status" value="1"/>
</dbReference>
<keyword evidence="5" id="KW-1185">Reference proteome</keyword>
<dbReference type="PANTHER" id="PTHR30270">
    <property type="entry name" value="THIAMINE-MONOPHOSPHATE KINASE"/>
    <property type="match status" value="1"/>
</dbReference>
<dbReference type="Gene3D" id="3.30.1330.10">
    <property type="entry name" value="PurM-like, N-terminal domain"/>
    <property type="match status" value="1"/>
</dbReference>
<feature type="binding site" evidence="2">
    <location>
        <position position="80"/>
    </location>
    <ligand>
        <name>Mg(2+)</name>
        <dbReference type="ChEBI" id="CHEBI:18420"/>
        <label>4</label>
    </ligand>
</feature>
<feature type="binding site" evidence="2">
    <location>
        <position position="127"/>
    </location>
    <ligand>
        <name>Mg(2+)</name>
        <dbReference type="ChEBI" id="CHEBI:18420"/>
        <label>1</label>
    </ligand>
</feature>
<keyword evidence="2" id="KW-0547">Nucleotide-binding</keyword>
<dbReference type="NCBIfam" id="TIGR01379">
    <property type="entry name" value="thiL"/>
    <property type="match status" value="1"/>
</dbReference>
<feature type="binding site" evidence="2">
    <location>
        <position position="35"/>
    </location>
    <ligand>
        <name>Mg(2+)</name>
        <dbReference type="ChEBI" id="CHEBI:18420"/>
        <label>4</label>
    </ligand>
</feature>
<dbReference type="InterPro" id="IPR036676">
    <property type="entry name" value="PurM-like_C_sf"/>
</dbReference>
<comment type="pathway">
    <text evidence="2">Cofactor biosynthesis; thiamine diphosphate biosynthesis; thiamine diphosphate from thiamine phosphate: step 1/1.</text>
</comment>
<feature type="binding site" evidence="2">
    <location>
        <position position="357"/>
    </location>
    <ligand>
        <name>substrate</name>
    </ligand>
</feature>
<feature type="binding site" evidence="2">
    <location>
        <position position="50"/>
    </location>
    <ligand>
        <name>Mg(2+)</name>
        <dbReference type="ChEBI" id="CHEBI:18420"/>
        <label>4</label>
    </ligand>
</feature>
<evidence type="ECO:0000313" key="5">
    <source>
        <dbReference type="Proteomes" id="UP001204142"/>
    </source>
</evidence>
<evidence type="ECO:0000256" key="2">
    <source>
        <dbReference type="HAMAP-Rule" id="MF_02128"/>
    </source>
</evidence>
<feature type="binding site" evidence="2">
    <location>
        <position position="300"/>
    </location>
    <ligand>
        <name>substrate</name>
    </ligand>
</feature>
<dbReference type="RefSeq" id="WP_256762490.1">
    <property type="nucleotide sequence ID" value="NZ_JANIGO010000001.1"/>
</dbReference>
<feature type="binding site" evidence="2">
    <location>
        <position position="51"/>
    </location>
    <ligand>
        <name>Mg(2+)</name>
        <dbReference type="ChEBI" id="CHEBI:18420"/>
        <label>1</label>
    </ligand>
</feature>